<dbReference type="EMBL" id="MU151074">
    <property type="protein sequence ID" value="KAF9452164.1"/>
    <property type="molecule type" value="Genomic_DNA"/>
</dbReference>
<keyword evidence="4" id="KW-1185">Reference proteome</keyword>
<evidence type="ECO:0000259" key="2">
    <source>
        <dbReference type="Pfam" id="PF20526"/>
    </source>
</evidence>
<comment type="caution">
    <text evidence="3">The sequence shown here is derived from an EMBL/GenBank/DDBJ whole genome shotgun (WGS) entry which is preliminary data.</text>
</comment>
<organism evidence="3 4">
    <name type="scientific">Macrolepiota fuliginosa MF-IS2</name>
    <dbReference type="NCBI Taxonomy" id="1400762"/>
    <lineage>
        <taxon>Eukaryota</taxon>
        <taxon>Fungi</taxon>
        <taxon>Dikarya</taxon>
        <taxon>Basidiomycota</taxon>
        <taxon>Agaricomycotina</taxon>
        <taxon>Agaricomycetes</taxon>
        <taxon>Agaricomycetidae</taxon>
        <taxon>Agaricales</taxon>
        <taxon>Agaricineae</taxon>
        <taxon>Agaricaceae</taxon>
        <taxon>Macrolepiota</taxon>
    </lineage>
</organism>
<feature type="domain" description="DUF6741" evidence="2">
    <location>
        <begin position="85"/>
        <end position="206"/>
    </location>
</feature>
<name>A0A9P5XJP6_9AGAR</name>
<evidence type="ECO:0000313" key="3">
    <source>
        <dbReference type="EMBL" id="KAF9452164.1"/>
    </source>
</evidence>
<dbReference type="AlphaFoldDB" id="A0A9P5XJP6"/>
<evidence type="ECO:0000313" key="4">
    <source>
        <dbReference type="Proteomes" id="UP000807342"/>
    </source>
</evidence>
<feature type="region of interest" description="Disordered" evidence="1">
    <location>
        <begin position="31"/>
        <end position="57"/>
    </location>
</feature>
<feature type="non-terminal residue" evidence="3">
    <location>
        <position position="1"/>
    </location>
</feature>
<dbReference type="Pfam" id="PF20526">
    <property type="entry name" value="DUF6741"/>
    <property type="match status" value="1"/>
</dbReference>
<sequence>QYVQPSYGPVYAPQASTAVVPLSRRLTGPSGYDDINDYGDSPYYDDRPIPGGYSRPPIRHRRHSAVSFVTPSGRDAYSQYRHGTRPGSLSIKFKRKGAFMAGIGLDEAQSHVRLSNNDAYSMHDLHADPRGRILLKVKWVGYSSLTYEIPLDAYDGRVNLSTLARRVSRACVHYLQANVIPVLWDRVELHHLEEVSYGVWQPMLSTR</sequence>
<protein>
    <recommendedName>
        <fullName evidence="2">DUF6741 domain-containing protein</fullName>
    </recommendedName>
</protein>
<dbReference type="InterPro" id="IPR046629">
    <property type="entry name" value="DUF6741"/>
</dbReference>
<reference evidence="3" key="1">
    <citation type="submission" date="2020-11" db="EMBL/GenBank/DDBJ databases">
        <authorList>
            <consortium name="DOE Joint Genome Institute"/>
            <person name="Ahrendt S."/>
            <person name="Riley R."/>
            <person name="Andreopoulos W."/>
            <person name="Labutti K."/>
            <person name="Pangilinan J."/>
            <person name="Ruiz-Duenas F.J."/>
            <person name="Barrasa J.M."/>
            <person name="Sanchez-Garcia M."/>
            <person name="Camarero S."/>
            <person name="Miyauchi S."/>
            <person name="Serrano A."/>
            <person name="Linde D."/>
            <person name="Babiker R."/>
            <person name="Drula E."/>
            <person name="Ayuso-Fernandez I."/>
            <person name="Pacheco R."/>
            <person name="Padilla G."/>
            <person name="Ferreira P."/>
            <person name="Barriuso J."/>
            <person name="Kellner H."/>
            <person name="Castanera R."/>
            <person name="Alfaro M."/>
            <person name="Ramirez L."/>
            <person name="Pisabarro A.G."/>
            <person name="Kuo A."/>
            <person name="Tritt A."/>
            <person name="Lipzen A."/>
            <person name="He G."/>
            <person name="Yan M."/>
            <person name="Ng V."/>
            <person name="Cullen D."/>
            <person name="Martin F."/>
            <person name="Rosso M.-N."/>
            <person name="Henrissat B."/>
            <person name="Hibbett D."/>
            <person name="Martinez A.T."/>
            <person name="Grigoriev I.V."/>
        </authorList>
    </citation>
    <scope>NUCLEOTIDE SEQUENCE</scope>
    <source>
        <strain evidence="3">MF-IS2</strain>
    </source>
</reference>
<evidence type="ECO:0000256" key="1">
    <source>
        <dbReference type="SAM" id="MobiDB-lite"/>
    </source>
</evidence>
<gene>
    <name evidence="3" type="ORF">P691DRAFT_661542</name>
</gene>
<dbReference type="Proteomes" id="UP000807342">
    <property type="component" value="Unassembled WGS sequence"/>
</dbReference>
<dbReference type="OrthoDB" id="10268011at2759"/>
<accession>A0A9P5XJP6</accession>
<proteinExistence type="predicted"/>